<dbReference type="EMBL" id="CAJFCW020000001">
    <property type="protein sequence ID" value="CAG9082978.1"/>
    <property type="molecule type" value="Genomic_DNA"/>
</dbReference>
<dbReference type="EMBL" id="CAJFDH010000001">
    <property type="protein sequence ID" value="CAD5206747.1"/>
    <property type="molecule type" value="Genomic_DNA"/>
</dbReference>
<comment type="caution">
    <text evidence="1">The sequence shown here is derived from an EMBL/GenBank/DDBJ whole genome shotgun (WGS) entry which is preliminary data.</text>
</comment>
<dbReference type="Proteomes" id="UP000614601">
    <property type="component" value="Unassembled WGS sequence"/>
</dbReference>
<dbReference type="AlphaFoldDB" id="A0A811JU09"/>
<evidence type="ECO:0008006" key="3">
    <source>
        <dbReference type="Google" id="ProtNLM"/>
    </source>
</evidence>
<organism evidence="1 2">
    <name type="scientific">Bursaphelenchus okinawaensis</name>
    <dbReference type="NCBI Taxonomy" id="465554"/>
    <lineage>
        <taxon>Eukaryota</taxon>
        <taxon>Metazoa</taxon>
        <taxon>Ecdysozoa</taxon>
        <taxon>Nematoda</taxon>
        <taxon>Chromadorea</taxon>
        <taxon>Rhabditida</taxon>
        <taxon>Tylenchina</taxon>
        <taxon>Tylenchomorpha</taxon>
        <taxon>Aphelenchoidea</taxon>
        <taxon>Aphelenchoididae</taxon>
        <taxon>Bursaphelenchus</taxon>
    </lineage>
</organism>
<protein>
    <recommendedName>
        <fullName evidence="3">DUF4806 domain-containing protein</fullName>
    </recommendedName>
</protein>
<proteinExistence type="predicted"/>
<gene>
    <name evidence="1" type="ORF">BOKJ2_LOCUS1431</name>
</gene>
<accession>A0A811JU09</accession>
<name>A0A811JU09_9BILA</name>
<dbReference type="OrthoDB" id="5849034at2759"/>
<reference evidence="1" key="1">
    <citation type="submission" date="2020-09" db="EMBL/GenBank/DDBJ databases">
        <authorList>
            <person name="Kikuchi T."/>
        </authorList>
    </citation>
    <scope>NUCLEOTIDE SEQUENCE</scope>
    <source>
        <strain evidence="1">SH1</strain>
    </source>
</reference>
<dbReference type="Proteomes" id="UP000783686">
    <property type="component" value="Unassembled WGS sequence"/>
</dbReference>
<evidence type="ECO:0000313" key="2">
    <source>
        <dbReference type="Proteomes" id="UP000614601"/>
    </source>
</evidence>
<sequence>MKRGRRPQQNFVAHREYEEHVPGSSRDPYQQVNQPYRMFRQVELTRLKAPIALPRWSRHGYKIQPDSTIVPQLAPEIHLVAPDDFIYSCDVDDMDESDRQVDVCALEESEVSGFQDSPDTKRQKFNLKTEAPSPVPEGTTKVISKARILKDSRKRKIQYDDEGSAVQEEVEVVDTSQVEYYTPLHAALPPPRRTISDRYSINVSELFDEIQKHEPQNTVESLNELFTNDPSIQYPLNVNMLVQGVKTATAEQNARMIAGLAMQINSLKKEVQKLHGDIIDTRSASLHRQNNGLTSRQFNLNGDVSQEWILVAQSPLRSVDLVGIARALGEKMGRKNMRNRDLITRYIKHVFEEMIPKEFIHQFTVRDRPMTKGKVNDIGIDVKEQITGVVLDLLGLFDVSKLSHNARIDRAHFSDFINQAMKNVMYDLRRTSPKSRKSEVVDTSGITLSPLQGQVHEANPESSIKVD</sequence>
<evidence type="ECO:0000313" key="1">
    <source>
        <dbReference type="EMBL" id="CAD5206747.1"/>
    </source>
</evidence>
<keyword evidence="2" id="KW-1185">Reference proteome</keyword>